<dbReference type="SUPFAM" id="SSF51735">
    <property type="entry name" value="NAD(P)-binding Rossmann-fold domains"/>
    <property type="match status" value="1"/>
</dbReference>
<accession>A0A2J6QW20</accession>
<evidence type="ECO:0000256" key="3">
    <source>
        <dbReference type="ARBA" id="ARBA00023002"/>
    </source>
</evidence>
<protein>
    <recommendedName>
        <fullName evidence="7">NAD(P)-binding protein</fullName>
    </recommendedName>
</protein>
<dbReference type="OrthoDB" id="3552783at2759"/>
<evidence type="ECO:0008006" key="7">
    <source>
        <dbReference type="Google" id="ProtNLM"/>
    </source>
</evidence>
<feature type="compositionally biased region" description="Basic and acidic residues" evidence="4">
    <location>
        <begin position="534"/>
        <end position="545"/>
    </location>
</feature>
<keyword evidence="3" id="KW-0560">Oxidoreductase</keyword>
<dbReference type="STRING" id="1149755.A0A2J6QW20"/>
<proteinExistence type="inferred from homology"/>
<name>A0A2J6QW20_HYAVF</name>
<keyword evidence="2" id="KW-0521">NADP</keyword>
<evidence type="ECO:0000256" key="2">
    <source>
        <dbReference type="ARBA" id="ARBA00022857"/>
    </source>
</evidence>
<dbReference type="InterPro" id="IPR036291">
    <property type="entry name" value="NAD(P)-bd_dom_sf"/>
</dbReference>
<feature type="compositionally biased region" description="Polar residues" evidence="4">
    <location>
        <begin position="555"/>
        <end position="565"/>
    </location>
</feature>
<dbReference type="GO" id="GO:0016491">
    <property type="term" value="F:oxidoreductase activity"/>
    <property type="evidence" value="ECO:0007669"/>
    <property type="project" value="UniProtKB-KW"/>
</dbReference>
<dbReference type="EMBL" id="KZ613967">
    <property type="protein sequence ID" value="PMD30468.1"/>
    <property type="molecule type" value="Genomic_DNA"/>
</dbReference>
<sequence length="565" mass="64197">MNIPKTNSDQIGLRMQNSWRVAGMATKNAGKHCSMFWNNTVCKPKDPSDRHRDFRGKTIVMIGAESDLGIEAAIKIARLNVEKLIIGVPGVGRGEVIRALIQREAYRNDVFCWVLELDMTSYPSIERFVNSIQLITPKIHAVVLYANHEGESIADNHGNIIRSQHAAEMHLQVNVLSTAYLSIFLLALLLETSLAERSQTRMAFVGCERCDALTPFHDLLDIANRQELSILQYLNKHPDSAIQYPATKFLQMSIMTQLAKRVNSSNVLVFDAEPGFCENPNWNGSHSELTGSAKIYKKIFGRSFEQGSRIIVSSLLCKSESICGQELHGRVWRDDSRATPLKMFRDPQSQECSDNAWAEMILRFRYMRNWIAVKAIVPNGQEQIDAKRMRRLRHWYPRPGIAHHDKDIKQREFPLTSENDVSFWRGTLEDIVPNYSRDRRRSLSTRISLAFATPTPLSVLTDVTEEESAGTGFLPDDSLPQVAAKPVEGAKKSKWKKLCDSVKRLCGRKKWRERTNREEEMNAEEGTNATERTNAGDRTKGKEWIELGPIVASPSHYSDSNYFEE</sequence>
<evidence type="ECO:0000313" key="6">
    <source>
        <dbReference type="Proteomes" id="UP000235786"/>
    </source>
</evidence>
<evidence type="ECO:0000256" key="1">
    <source>
        <dbReference type="ARBA" id="ARBA00006484"/>
    </source>
</evidence>
<dbReference type="Gene3D" id="3.40.50.720">
    <property type="entry name" value="NAD(P)-binding Rossmann-like Domain"/>
    <property type="match status" value="1"/>
</dbReference>
<dbReference type="Proteomes" id="UP000235786">
    <property type="component" value="Unassembled WGS sequence"/>
</dbReference>
<evidence type="ECO:0000256" key="4">
    <source>
        <dbReference type="SAM" id="MobiDB-lite"/>
    </source>
</evidence>
<keyword evidence="6" id="KW-1185">Reference proteome</keyword>
<dbReference type="PANTHER" id="PTHR24320">
    <property type="entry name" value="RETINOL DEHYDROGENASE"/>
    <property type="match status" value="1"/>
</dbReference>
<organism evidence="5 6">
    <name type="scientific">Hyaloscypha variabilis (strain UAMH 11265 / GT02V1 / F)</name>
    <name type="common">Meliniomyces variabilis</name>
    <dbReference type="NCBI Taxonomy" id="1149755"/>
    <lineage>
        <taxon>Eukaryota</taxon>
        <taxon>Fungi</taxon>
        <taxon>Dikarya</taxon>
        <taxon>Ascomycota</taxon>
        <taxon>Pezizomycotina</taxon>
        <taxon>Leotiomycetes</taxon>
        <taxon>Helotiales</taxon>
        <taxon>Hyaloscyphaceae</taxon>
        <taxon>Hyaloscypha</taxon>
        <taxon>Hyaloscypha variabilis</taxon>
    </lineage>
</organism>
<dbReference type="PANTHER" id="PTHR24320:SF252">
    <property type="entry name" value="DEHYDROGENASE_REDUCTASE FAMILY PROTEIN, PUTATIVE (AFU_ORTHOLOGUE AFUA_3G08550)-RELATED"/>
    <property type="match status" value="1"/>
</dbReference>
<gene>
    <name evidence="5" type="ORF">L207DRAFT_614461</name>
</gene>
<feature type="region of interest" description="Disordered" evidence="4">
    <location>
        <begin position="514"/>
        <end position="565"/>
    </location>
</feature>
<reference evidence="5 6" key="1">
    <citation type="submission" date="2016-04" db="EMBL/GenBank/DDBJ databases">
        <title>A degradative enzymes factory behind the ericoid mycorrhizal symbiosis.</title>
        <authorList>
            <consortium name="DOE Joint Genome Institute"/>
            <person name="Martino E."/>
            <person name="Morin E."/>
            <person name="Grelet G."/>
            <person name="Kuo A."/>
            <person name="Kohler A."/>
            <person name="Daghino S."/>
            <person name="Barry K."/>
            <person name="Choi C."/>
            <person name="Cichocki N."/>
            <person name="Clum A."/>
            <person name="Copeland A."/>
            <person name="Hainaut M."/>
            <person name="Haridas S."/>
            <person name="Labutti K."/>
            <person name="Lindquist E."/>
            <person name="Lipzen A."/>
            <person name="Khouja H.-R."/>
            <person name="Murat C."/>
            <person name="Ohm R."/>
            <person name="Olson A."/>
            <person name="Spatafora J."/>
            <person name="Veneault-Fourrey C."/>
            <person name="Henrissat B."/>
            <person name="Grigoriev I."/>
            <person name="Martin F."/>
            <person name="Perotto S."/>
        </authorList>
    </citation>
    <scope>NUCLEOTIDE SEQUENCE [LARGE SCALE GENOMIC DNA]</scope>
    <source>
        <strain evidence="5 6">F</strain>
    </source>
</reference>
<comment type="similarity">
    <text evidence="1">Belongs to the short-chain dehydrogenases/reductases (SDR) family.</text>
</comment>
<evidence type="ECO:0000313" key="5">
    <source>
        <dbReference type="EMBL" id="PMD30468.1"/>
    </source>
</evidence>
<dbReference type="AlphaFoldDB" id="A0A2J6QW20"/>